<evidence type="ECO:0000313" key="2">
    <source>
        <dbReference type="Proteomes" id="UP000501726"/>
    </source>
</evidence>
<sequence>MQVAIVQSVSGVVSIVTNGESRGAQVGDQVAINSMVVTAANSECILSHGHGDVLIGAQQKLFVDQDVLGLFLDSGTEALTNAASFQHAIVQIALADPDHVLTKLLSNLNNLLGQSLDKNVFVDSPLSEDHSLYLDLASDEMQTQDLLAVNLVESASSATELSLEEAIHGEVYASVSDEQSISVPSILGGEGARSLINLLELSRDSFEFDGLIAQLVQGMDLSHHFSDGGALLANINPLTELGLQFDDERYLREIQYDQI</sequence>
<dbReference type="EMBL" id="AP021889">
    <property type="protein sequence ID" value="BBP46700.1"/>
    <property type="molecule type" value="Genomic_DNA"/>
</dbReference>
<accession>A0A6F8PXK5</accession>
<protein>
    <recommendedName>
        <fullName evidence="3">Retention module-containing protein</fullName>
    </recommendedName>
</protein>
<evidence type="ECO:0008006" key="3">
    <source>
        <dbReference type="Google" id="ProtNLM"/>
    </source>
</evidence>
<reference evidence="2" key="1">
    <citation type="submission" date="2019-11" db="EMBL/GenBank/DDBJ databases">
        <title>Isolation and characterization of two novel species in the genus Thiomicrorhabdus.</title>
        <authorList>
            <person name="Mochizuki J."/>
            <person name="Kojima H."/>
            <person name="Fukui M."/>
        </authorList>
    </citation>
    <scope>NUCLEOTIDE SEQUENCE [LARGE SCALE GENOMIC DNA]</scope>
    <source>
        <strain evidence="2">aks77</strain>
    </source>
</reference>
<proteinExistence type="predicted"/>
<dbReference type="RefSeq" id="WP_173273610.1">
    <property type="nucleotide sequence ID" value="NZ_AP021889.1"/>
</dbReference>
<name>A0A6F8PXK5_9GAMM</name>
<dbReference type="Proteomes" id="UP000501726">
    <property type="component" value="Chromosome"/>
</dbReference>
<gene>
    <name evidence="1" type="ORF">THMIRHAS_20730</name>
</gene>
<dbReference type="KEGG" id="tse:THMIRHAS_20730"/>
<evidence type="ECO:0000313" key="1">
    <source>
        <dbReference type="EMBL" id="BBP46700.1"/>
    </source>
</evidence>
<keyword evidence="2" id="KW-1185">Reference proteome</keyword>
<organism evidence="1 2">
    <name type="scientific">Thiosulfatimonas sediminis</name>
    <dbReference type="NCBI Taxonomy" id="2675054"/>
    <lineage>
        <taxon>Bacteria</taxon>
        <taxon>Pseudomonadati</taxon>
        <taxon>Pseudomonadota</taxon>
        <taxon>Gammaproteobacteria</taxon>
        <taxon>Thiotrichales</taxon>
        <taxon>Piscirickettsiaceae</taxon>
        <taxon>Thiosulfatimonas</taxon>
    </lineage>
</organism>
<dbReference type="AlphaFoldDB" id="A0A6F8PXK5"/>